<protein>
    <recommendedName>
        <fullName evidence="4">Lipoprotein</fullName>
    </recommendedName>
</protein>
<dbReference type="EMBL" id="FOXO01000032">
    <property type="protein sequence ID" value="SFQ30995.1"/>
    <property type="molecule type" value="Genomic_DNA"/>
</dbReference>
<dbReference type="OrthoDB" id="9825346at2"/>
<dbReference type="RefSeq" id="WP_074891058.1">
    <property type="nucleotide sequence ID" value="NZ_FOXO01000032.1"/>
</dbReference>
<feature type="chain" id="PRO_5038640339" description="Lipoprotein" evidence="1">
    <location>
        <begin position="22"/>
        <end position="301"/>
    </location>
</feature>
<organism evidence="2 3">
    <name type="scientific">Butyrivibrio proteoclasticus</name>
    <dbReference type="NCBI Taxonomy" id="43305"/>
    <lineage>
        <taxon>Bacteria</taxon>
        <taxon>Bacillati</taxon>
        <taxon>Bacillota</taxon>
        <taxon>Clostridia</taxon>
        <taxon>Lachnospirales</taxon>
        <taxon>Lachnospiraceae</taxon>
        <taxon>Butyrivibrio</taxon>
    </lineage>
</organism>
<sequence>MKRIVNLLLMGCILLSLVGCAASESNAEGVKISNETEAGQAVAENTVQSEKVTFEENVGAGNAGNENQLYDVQKFTTLDGGLLKIDPDCDYHFKWDTFTIEENEDGSFTGTFDFAYVGIPIVITDDVFSSIEVGNKLPKIDHLAYEWGDFKCVQVQDGKKFFVDSCYDSVDAAKNEDSLVICFDESCKDSKGNIFVCTDSNPDEEGDYKEYEYKDIDGQVKVIFAADAKIKYIMSVSDNNISYDTVDFKTFLSEDIKSYYGDFAEREWGMSTDSWHGTGELRVTGNEAGEIVFIEEFWPAG</sequence>
<evidence type="ECO:0000313" key="3">
    <source>
        <dbReference type="Proteomes" id="UP000182624"/>
    </source>
</evidence>
<accession>A0A1I5XGA9</accession>
<gene>
    <name evidence="2" type="ORF">SAMN04487928_1325</name>
</gene>
<evidence type="ECO:0008006" key="4">
    <source>
        <dbReference type="Google" id="ProtNLM"/>
    </source>
</evidence>
<feature type="signal peptide" evidence="1">
    <location>
        <begin position="1"/>
        <end position="21"/>
    </location>
</feature>
<keyword evidence="3" id="KW-1185">Reference proteome</keyword>
<evidence type="ECO:0000313" key="2">
    <source>
        <dbReference type="EMBL" id="SFQ30995.1"/>
    </source>
</evidence>
<dbReference type="AlphaFoldDB" id="A0A1I5XGA9"/>
<proteinExistence type="predicted"/>
<name>A0A1I5XGA9_9FIRM</name>
<keyword evidence="1" id="KW-0732">Signal</keyword>
<reference evidence="3" key="1">
    <citation type="submission" date="2016-10" db="EMBL/GenBank/DDBJ databases">
        <authorList>
            <person name="Varghese N."/>
            <person name="Submissions S."/>
        </authorList>
    </citation>
    <scope>NUCLEOTIDE SEQUENCE [LARGE SCALE GENOMIC DNA]</scope>
    <source>
        <strain evidence="3">P18</strain>
    </source>
</reference>
<evidence type="ECO:0000256" key="1">
    <source>
        <dbReference type="SAM" id="SignalP"/>
    </source>
</evidence>
<dbReference type="PROSITE" id="PS51257">
    <property type="entry name" value="PROKAR_LIPOPROTEIN"/>
    <property type="match status" value="1"/>
</dbReference>
<dbReference type="Proteomes" id="UP000182624">
    <property type="component" value="Unassembled WGS sequence"/>
</dbReference>